<dbReference type="EMBL" id="SNWM01000002">
    <property type="protein sequence ID" value="TDO22368.1"/>
    <property type="molecule type" value="Genomic_DNA"/>
</dbReference>
<dbReference type="Proteomes" id="UP000295499">
    <property type="component" value="Unassembled WGS sequence"/>
</dbReference>
<name>A0A4V3C3K0_9SPHI</name>
<organism evidence="1 2">
    <name type="scientific">Pedobacter duraquae</name>
    <dbReference type="NCBI Taxonomy" id="425511"/>
    <lineage>
        <taxon>Bacteria</taxon>
        <taxon>Pseudomonadati</taxon>
        <taxon>Bacteroidota</taxon>
        <taxon>Sphingobacteriia</taxon>
        <taxon>Sphingobacteriales</taxon>
        <taxon>Sphingobacteriaceae</taxon>
        <taxon>Pedobacter</taxon>
    </lineage>
</organism>
<keyword evidence="2" id="KW-1185">Reference proteome</keyword>
<dbReference type="AlphaFoldDB" id="A0A4V3C3K0"/>
<protein>
    <submittedName>
        <fullName evidence="1">Uncharacterized protein</fullName>
    </submittedName>
</protein>
<comment type="caution">
    <text evidence="1">The sequence shown here is derived from an EMBL/GenBank/DDBJ whole genome shotgun (WGS) entry which is preliminary data.</text>
</comment>
<evidence type="ECO:0000313" key="1">
    <source>
        <dbReference type="EMBL" id="TDO22368.1"/>
    </source>
</evidence>
<evidence type="ECO:0000313" key="2">
    <source>
        <dbReference type="Proteomes" id="UP000295499"/>
    </source>
</evidence>
<reference evidence="1 2" key="1">
    <citation type="submission" date="2019-03" db="EMBL/GenBank/DDBJ databases">
        <title>Genomic Encyclopedia of Archaeal and Bacterial Type Strains, Phase II (KMG-II): from individual species to whole genera.</title>
        <authorList>
            <person name="Goeker M."/>
        </authorList>
    </citation>
    <scope>NUCLEOTIDE SEQUENCE [LARGE SCALE GENOMIC DNA]</scope>
    <source>
        <strain evidence="1 2">DSM 19034</strain>
    </source>
</reference>
<accession>A0A4V3C3K0</accession>
<gene>
    <name evidence="1" type="ORF">CLV32_1337</name>
</gene>
<dbReference type="RefSeq" id="WP_133553668.1">
    <property type="nucleotide sequence ID" value="NZ_SNWM01000002.1"/>
</dbReference>
<proteinExistence type="predicted"/>
<dbReference type="OrthoDB" id="1354978at2"/>
<sequence>MESNLNSIASTVIINIENNIAKILPFLNEKLVWPELESVKSEILMSILTGCNQAAITLINHWLERSFKMALIYHTSGGRKDNFTLQAEIYESAIKKYDNCTLNDNINSCYDLHLIDDAIKTSLTVIRKKFRNAYSHAEANKIFDNLAAPISISATEKAHQFSIKSQSIAYMPLIYGLAQEILAEEEAFPYFLSVREIINHLAIKVENIKI</sequence>